<evidence type="ECO:0000256" key="5">
    <source>
        <dbReference type="ARBA" id="ARBA00035007"/>
    </source>
</evidence>
<evidence type="ECO:0000256" key="6">
    <source>
        <dbReference type="ARBA" id="ARBA00035024"/>
    </source>
</evidence>
<comment type="caution">
    <text evidence="11">The sequence shown here is derived from an EMBL/GenBank/DDBJ whole genome shotgun (WGS) entry which is preliminary data.</text>
</comment>
<evidence type="ECO:0000256" key="4">
    <source>
        <dbReference type="ARBA" id="ARBA00022679"/>
    </source>
</evidence>
<evidence type="ECO:0000313" key="12">
    <source>
        <dbReference type="Proteomes" id="UP000614287"/>
    </source>
</evidence>
<accession>A0A8J3CMF2</accession>
<comment type="similarity">
    <text evidence="1">Belongs to the NAPRTase family.</text>
</comment>
<sequence length="496" mass="54952">MGIKINPLNAIDFYKADHRRQYPVGTEYVYSNLTPRSSRLAPVLEGFDERVVFFGLQGFIKHFLIETWNEGFFNLPKAQVVAEYKRRMDASLGEGAVPTDHIEALHDLGYLPLRIKALPEGARVNIKVPVLTVVNTHPDFFWLTNYIETVMSADLWKACTTATIAYEYKRLLLDYARRTGGDEGFVALQGHDFSCRGMSGIYDATQSGVGHLTSFVGTDTVSAIDYAEQYYNATGVIGLSVPATEHSVMCMGTQDDELDTFRRLINDVYPTGIVSIVSDTWDFWQVVSEFAAVLKDDILNRQPNATGLAKVVFRPDSGDPVKIICGDPEAPAGSPAHKGAVECLWDIFGGTITDKGYKQLHERVGLIYGDSITLKRAQAILEGMTAKGFASTNMVFGIGSFTYQYNTRDSFGFAMKATWGQVNGEGRALFKDPITDNGTKKSAKGLLRIEATDNGYQLFDEQTAEQEQQGALEVVFENGKLIKDITLDDVRVRLSQ</sequence>
<proteinExistence type="inferred from homology"/>
<evidence type="ECO:0000256" key="7">
    <source>
        <dbReference type="ARBA" id="ARBA00035036"/>
    </source>
</evidence>
<keyword evidence="4" id="KW-0808">Transferase</keyword>
<dbReference type="CDD" id="cd01569">
    <property type="entry name" value="PBEF_like"/>
    <property type="match status" value="1"/>
</dbReference>
<dbReference type="Proteomes" id="UP000614287">
    <property type="component" value="Unassembled WGS sequence"/>
</dbReference>
<reference evidence="11" key="1">
    <citation type="journal article" date="2014" name="Int. J. Syst. Evol. Microbiol.">
        <title>Complete genome sequence of Corynebacterium casei LMG S-19264T (=DSM 44701T), isolated from a smear-ripened cheese.</title>
        <authorList>
            <consortium name="US DOE Joint Genome Institute (JGI-PGF)"/>
            <person name="Walter F."/>
            <person name="Albersmeier A."/>
            <person name="Kalinowski J."/>
            <person name="Ruckert C."/>
        </authorList>
    </citation>
    <scope>NUCLEOTIDE SEQUENCE</scope>
    <source>
        <strain evidence="11">KCTC 32501</strain>
    </source>
</reference>
<evidence type="ECO:0000259" key="9">
    <source>
        <dbReference type="Pfam" id="PF04095"/>
    </source>
</evidence>
<evidence type="ECO:0000256" key="3">
    <source>
        <dbReference type="ARBA" id="ARBA00022676"/>
    </source>
</evidence>
<dbReference type="PANTHER" id="PTHR43816:SF1">
    <property type="entry name" value="NICOTINAMIDE PHOSPHORIBOSYLTRANSFERASE"/>
    <property type="match status" value="1"/>
</dbReference>
<dbReference type="SUPFAM" id="SSF51690">
    <property type="entry name" value="Nicotinate/Quinolinate PRTase C-terminal domain-like"/>
    <property type="match status" value="1"/>
</dbReference>
<dbReference type="InterPro" id="IPR013785">
    <property type="entry name" value="Aldolase_TIM"/>
</dbReference>
<dbReference type="PIRSF" id="PIRSF005943">
    <property type="entry name" value="NMPRT"/>
    <property type="match status" value="1"/>
</dbReference>
<feature type="domain" description="Nicotinamide phosphoribosyltransferase N-terminal" evidence="10">
    <location>
        <begin position="9"/>
        <end position="64"/>
    </location>
</feature>
<dbReference type="NCBIfam" id="NF006629">
    <property type="entry name" value="PRK09198.1"/>
    <property type="match status" value="1"/>
</dbReference>
<dbReference type="Pfam" id="PF18127">
    <property type="entry name" value="NAMPT_N"/>
    <property type="match status" value="1"/>
</dbReference>
<comment type="pathway">
    <text evidence="5">Cofactor biosynthesis; NAD(+) biosynthesis; nicotinamide D-ribonucleotide from 5-phospho-alpha-D-ribose 1-diphosphate and nicotinamide: step 1/1.</text>
</comment>
<dbReference type="Pfam" id="PF04095">
    <property type="entry name" value="NAPRTase"/>
    <property type="match status" value="1"/>
</dbReference>
<reference evidence="11" key="2">
    <citation type="submission" date="2020-09" db="EMBL/GenBank/DDBJ databases">
        <authorList>
            <person name="Sun Q."/>
            <person name="Kim S."/>
        </authorList>
    </citation>
    <scope>NUCLEOTIDE SEQUENCE</scope>
    <source>
        <strain evidence="11">KCTC 32501</strain>
    </source>
</reference>
<evidence type="ECO:0000256" key="8">
    <source>
        <dbReference type="ARBA" id="ARBA00047835"/>
    </source>
</evidence>
<keyword evidence="12" id="KW-1185">Reference proteome</keyword>
<dbReference type="InterPro" id="IPR041525">
    <property type="entry name" value="N/Namide_PRibTrfase"/>
</dbReference>
<keyword evidence="3 11" id="KW-0328">Glycosyltransferase</keyword>
<dbReference type="Gene3D" id="3.20.20.70">
    <property type="entry name" value="Aldolase class I"/>
    <property type="match status" value="1"/>
</dbReference>
<dbReference type="InterPro" id="IPR016471">
    <property type="entry name" value="Nicotinamide_PRibTrfase"/>
</dbReference>
<dbReference type="AlphaFoldDB" id="A0A8J3CMF2"/>
<evidence type="ECO:0000256" key="2">
    <source>
        <dbReference type="ARBA" id="ARBA00022642"/>
    </source>
</evidence>
<dbReference type="EMBL" id="BMZG01000005">
    <property type="protein sequence ID" value="GHA71723.1"/>
    <property type="molecule type" value="Genomic_DNA"/>
</dbReference>
<dbReference type="InterPro" id="IPR036068">
    <property type="entry name" value="Nicotinate_pribotase-like_C"/>
</dbReference>
<organism evidence="11 12">
    <name type="scientific">Formosimonas limnophila</name>
    <dbReference type="NCBI Taxonomy" id="1384487"/>
    <lineage>
        <taxon>Bacteria</taxon>
        <taxon>Pseudomonadati</taxon>
        <taxon>Pseudomonadota</taxon>
        <taxon>Betaproteobacteria</taxon>
        <taxon>Burkholderiales</taxon>
        <taxon>Burkholderiaceae</taxon>
        <taxon>Formosimonas</taxon>
    </lineage>
</organism>
<protein>
    <recommendedName>
        <fullName evidence="7">Nicotinamide phosphoribosyltransferase</fullName>
        <ecNumber evidence="6">2.4.2.12</ecNumber>
    </recommendedName>
</protein>
<dbReference type="RefSeq" id="WP_189492767.1">
    <property type="nucleotide sequence ID" value="NZ_BMZG01000005.1"/>
</dbReference>
<dbReference type="EC" id="2.4.2.12" evidence="6"/>
<comment type="catalytic activity">
    <reaction evidence="8">
        <text>beta-nicotinamide D-ribonucleotide + diphosphate = 5-phospho-alpha-D-ribose 1-diphosphate + nicotinamide + H(+)</text>
        <dbReference type="Rhea" id="RHEA:16149"/>
        <dbReference type="ChEBI" id="CHEBI:14649"/>
        <dbReference type="ChEBI" id="CHEBI:15378"/>
        <dbReference type="ChEBI" id="CHEBI:17154"/>
        <dbReference type="ChEBI" id="CHEBI:33019"/>
        <dbReference type="ChEBI" id="CHEBI:58017"/>
        <dbReference type="EC" id="2.4.2.12"/>
    </reaction>
    <physiologicalReaction direction="right-to-left" evidence="8">
        <dbReference type="Rhea" id="RHEA:16151"/>
    </physiologicalReaction>
</comment>
<name>A0A8J3CMF2_9BURK</name>
<gene>
    <name evidence="11" type="ORF">GCM10009007_10770</name>
</gene>
<evidence type="ECO:0000313" key="11">
    <source>
        <dbReference type="EMBL" id="GHA71723.1"/>
    </source>
</evidence>
<keyword evidence="2" id="KW-0662">Pyridine nucleotide biosynthesis</keyword>
<evidence type="ECO:0000259" key="10">
    <source>
        <dbReference type="Pfam" id="PF18127"/>
    </source>
</evidence>
<dbReference type="InterPro" id="IPR041529">
    <property type="entry name" value="DUF5598"/>
</dbReference>
<dbReference type="GO" id="GO:0009435">
    <property type="term" value="P:NAD+ biosynthetic process"/>
    <property type="evidence" value="ECO:0007669"/>
    <property type="project" value="InterPro"/>
</dbReference>
<feature type="domain" description="Nicotinate/nicotinamide phosphoribosyltransferase" evidence="9">
    <location>
        <begin position="189"/>
        <end position="478"/>
    </location>
</feature>
<dbReference type="GO" id="GO:0047280">
    <property type="term" value="F:nicotinamide phosphoribosyltransferase activity"/>
    <property type="evidence" value="ECO:0007669"/>
    <property type="project" value="UniProtKB-EC"/>
</dbReference>
<evidence type="ECO:0000256" key="1">
    <source>
        <dbReference type="ARBA" id="ARBA00010897"/>
    </source>
</evidence>
<dbReference type="PANTHER" id="PTHR43816">
    <property type="entry name" value="NICOTINAMIDE PHOSPHORIBOSYLTRANSFERASE"/>
    <property type="match status" value="1"/>
</dbReference>